<evidence type="ECO:0000256" key="2">
    <source>
        <dbReference type="ARBA" id="ARBA00022801"/>
    </source>
</evidence>
<dbReference type="Gene3D" id="3.40.50.300">
    <property type="entry name" value="P-loop containing nucleotide triphosphate hydrolases"/>
    <property type="match status" value="2"/>
</dbReference>
<dbReference type="InterPro" id="IPR027417">
    <property type="entry name" value="P-loop_NTPase"/>
</dbReference>
<dbReference type="SMART" id="SM00487">
    <property type="entry name" value="DEXDc"/>
    <property type="match status" value="1"/>
</dbReference>
<evidence type="ECO:0000256" key="4">
    <source>
        <dbReference type="ARBA" id="ARBA00022840"/>
    </source>
</evidence>
<proteinExistence type="predicted"/>
<dbReference type="SMART" id="SM00490">
    <property type="entry name" value="HELICc"/>
    <property type="match status" value="1"/>
</dbReference>
<dbReference type="PANTHER" id="PTHR18934">
    <property type="entry name" value="ATP-DEPENDENT RNA HELICASE"/>
    <property type="match status" value="1"/>
</dbReference>
<dbReference type="EMBL" id="KQ414618">
    <property type="protein sequence ID" value="KOC67814.1"/>
    <property type="molecule type" value="Genomic_DNA"/>
</dbReference>
<dbReference type="AlphaFoldDB" id="A0A0L7RAD7"/>
<dbReference type="Pfam" id="PF00270">
    <property type="entry name" value="DEAD"/>
    <property type="match status" value="1"/>
</dbReference>
<keyword evidence="2" id="KW-0378">Hydrolase</keyword>
<dbReference type="GO" id="GO:0005737">
    <property type="term" value="C:cytoplasm"/>
    <property type="evidence" value="ECO:0007669"/>
    <property type="project" value="TreeGrafter"/>
</dbReference>
<dbReference type="InterPro" id="IPR007502">
    <property type="entry name" value="Helicase-assoc_dom"/>
</dbReference>
<dbReference type="InterPro" id="IPR011545">
    <property type="entry name" value="DEAD/DEAH_box_helicase_dom"/>
</dbReference>
<dbReference type="Pfam" id="PF00271">
    <property type="entry name" value="Helicase_C"/>
    <property type="match status" value="1"/>
</dbReference>
<dbReference type="InterPro" id="IPR014001">
    <property type="entry name" value="Helicase_ATP-bd"/>
</dbReference>
<organism evidence="7 8">
    <name type="scientific">Habropoda laboriosa</name>
    <dbReference type="NCBI Taxonomy" id="597456"/>
    <lineage>
        <taxon>Eukaryota</taxon>
        <taxon>Metazoa</taxon>
        <taxon>Ecdysozoa</taxon>
        <taxon>Arthropoda</taxon>
        <taxon>Hexapoda</taxon>
        <taxon>Insecta</taxon>
        <taxon>Pterygota</taxon>
        <taxon>Neoptera</taxon>
        <taxon>Endopterygota</taxon>
        <taxon>Hymenoptera</taxon>
        <taxon>Apocrita</taxon>
        <taxon>Aculeata</taxon>
        <taxon>Apoidea</taxon>
        <taxon>Anthophila</taxon>
        <taxon>Apidae</taxon>
        <taxon>Habropoda</taxon>
    </lineage>
</organism>
<keyword evidence="1" id="KW-0547">Nucleotide-binding</keyword>
<dbReference type="GO" id="GO:0003724">
    <property type="term" value="F:RNA helicase activity"/>
    <property type="evidence" value="ECO:0007669"/>
    <property type="project" value="TreeGrafter"/>
</dbReference>
<gene>
    <name evidence="7" type="ORF">WH47_12144</name>
</gene>
<keyword evidence="8" id="KW-1185">Reference proteome</keyword>
<dbReference type="CDD" id="cd17917">
    <property type="entry name" value="DEXHc_RHA-like"/>
    <property type="match status" value="1"/>
</dbReference>
<evidence type="ECO:0000259" key="5">
    <source>
        <dbReference type="PROSITE" id="PS51192"/>
    </source>
</evidence>
<protein>
    <submittedName>
        <fullName evidence="7">Putative ATP-dependent RNA helicase DHX30</fullName>
    </submittedName>
</protein>
<dbReference type="GO" id="GO:0003678">
    <property type="term" value="F:DNA helicase activity"/>
    <property type="evidence" value="ECO:0007669"/>
    <property type="project" value="TreeGrafter"/>
</dbReference>
<dbReference type="PANTHER" id="PTHR18934:SF257">
    <property type="entry name" value="ATP-DEPENDENT RNA HELICASE DHX30"/>
    <property type="match status" value="1"/>
</dbReference>
<keyword evidence="4" id="KW-0067">ATP-binding</keyword>
<accession>A0A0L7RAD7</accession>
<evidence type="ECO:0000259" key="6">
    <source>
        <dbReference type="PROSITE" id="PS51194"/>
    </source>
</evidence>
<dbReference type="GO" id="GO:0002151">
    <property type="term" value="F:G-quadruplex RNA binding"/>
    <property type="evidence" value="ECO:0007669"/>
    <property type="project" value="TreeGrafter"/>
</dbReference>
<dbReference type="PROSITE" id="PS51194">
    <property type="entry name" value="HELICASE_CTER"/>
    <property type="match status" value="1"/>
</dbReference>
<dbReference type="CDD" id="cd18791">
    <property type="entry name" value="SF2_C_RHA"/>
    <property type="match status" value="1"/>
</dbReference>
<dbReference type="SMART" id="SM00847">
    <property type="entry name" value="HA2"/>
    <property type="match status" value="1"/>
</dbReference>
<dbReference type="InterPro" id="IPR001650">
    <property type="entry name" value="Helicase_C-like"/>
</dbReference>
<feature type="domain" description="Helicase C-terminal" evidence="6">
    <location>
        <begin position="325"/>
        <end position="493"/>
    </location>
</feature>
<keyword evidence="3 7" id="KW-0347">Helicase</keyword>
<dbReference type="GO" id="GO:0005524">
    <property type="term" value="F:ATP binding"/>
    <property type="evidence" value="ECO:0007669"/>
    <property type="project" value="UniProtKB-KW"/>
</dbReference>
<evidence type="ECO:0000256" key="3">
    <source>
        <dbReference type="ARBA" id="ARBA00022806"/>
    </source>
</evidence>
<feature type="domain" description="Helicase ATP-binding" evidence="5">
    <location>
        <begin position="119"/>
        <end position="287"/>
    </location>
</feature>
<evidence type="ECO:0000313" key="8">
    <source>
        <dbReference type="Proteomes" id="UP000053825"/>
    </source>
</evidence>
<sequence>MCLDWLFKNKRIKGVKPILYTSQDINYLLESQQYINISLESQLKNEIQLLIDVFNNKISSEIVTKVSEDDLKVDVEDSISLDTNSINHINIYNHNMKNHYRQRKICRDLPILQYKYDILNKLQNNQILLIKGNTGCGKSTQVPQYIIDAHAEESMGSECNILISEPRRVVALSLANTVANERGEKPGDVVGYHVRFDKVLPQMGRSILYCTQGILLRRLESDPTLKRVTHVIIDEVHERSIQTDLTLKLLKDVLKHNSHIKLIIMSATLNTELFKKYFSCEICEVPGKTYPVNMHFIDDIDIFKRQSLNQNNLLEMGVPFDKIVDLIQWIIRTKPPGGILCFLPGWHEISYLHKLLQSTEMDNLLILPLHSKVTNKNQKAVFDPVPNNITKIILATDIAESGITIVDISYVIDTAVKREIQWDNNKSLSSVNITGISQTNILQRKGRAGRVKCGESFHLITRKEYNELEKFPKPDILKIPLEQTIIISKIHSKKKAKDFMNEMIEVPDNTVINCAVHNLQKLNILDKDENLTNLGKRVKHMSLTPKLSKAVILSGIFQCVDPILSLTCMFSDWINYTVSLDGNHNVLYKDIKLQHHKTSDHIAELKYFKELINNKNSLFYNVPKNSLKNLSSLKQLYTLHLDDLFRSGIIPSSLNVEYMNMYSKNNELIRAVLFAATNHLIKRNAYGYEKGYFTKYQNSLYTESNEYVKLKSSSVNYGRQRWPSDILTYLYTMSFVKRKSTLVLDTSIISPLSVLLFSSGDVLCNKMQDDTSANEEKVRLDIENIENLTLICEKETAHILLTFRSILWKMVEFQLEHASAANHEENLEEVQSFQRKLMALVAKLLHKSSEGIDDMTDDDLKPTES</sequence>
<dbReference type="SUPFAM" id="SSF52540">
    <property type="entry name" value="P-loop containing nucleoside triphosphate hydrolases"/>
    <property type="match status" value="1"/>
</dbReference>
<reference evidence="7 8" key="1">
    <citation type="submission" date="2015-07" db="EMBL/GenBank/DDBJ databases">
        <title>The genome of Habropoda laboriosa.</title>
        <authorList>
            <person name="Pan H."/>
            <person name="Kapheim K."/>
        </authorList>
    </citation>
    <scope>NUCLEOTIDE SEQUENCE [LARGE SCALE GENOMIC DNA]</scope>
    <source>
        <strain evidence="7">0110345459</strain>
    </source>
</reference>
<dbReference type="PROSITE" id="PS51192">
    <property type="entry name" value="HELICASE_ATP_BIND_1"/>
    <property type="match status" value="1"/>
</dbReference>
<evidence type="ECO:0000313" key="7">
    <source>
        <dbReference type="EMBL" id="KOC67814.1"/>
    </source>
</evidence>
<dbReference type="GO" id="GO:0005634">
    <property type="term" value="C:nucleus"/>
    <property type="evidence" value="ECO:0007669"/>
    <property type="project" value="TreeGrafter"/>
</dbReference>
<dbReference type="OrthoDB" id="5600252at2759"/>
<dbReference type="GO" id="GO:0016787">
    <property type="term" value="F:hydrolase activity"/>
    <property type="evidence" value="ECO:0007669"/>
    <property type="project" value="UniProtKB-KW"/>
</dbReference>
<dbReference type="Gene3D" id="1.20.120.1080">
    <property type="match status" value="1"/>
</dbReference>
<dbReference type="STRING" id="597456.A0A0L7RAD7"/>
<evidence type="ECO:0000256" key="1">
    <source>
        <dbReference type="ARBA" id="ARBA00022741"/>
    </source>
</evidence>
<name>A0A0L7RAD7_9HYME</name>
<dbReference type="Proteomes" id="UP000053825">
    <property type="component" value="Unassembled WGS sequence"/>
</dbReference>